<dbReference type="HOGENOM" id="CLU_2987575_0_0_12"/>
<sequence length="57" mass="6019">MLMAGDDKKADDLGSRTANSGDGESGKLFGNAVVGNSPKNQQMNLLKLLEWGGAHWS</sequence>
<keyword evidence="2" id="KW-0614">Plasmid</keyword>
<accession>W5SGE1</accession>
<organism evidence="2">
    <name type="scientific">Borrelia miyamotoi FR64b</name>
    <dbReference type="NCBI Taxonomy" id="1292392"/>
    <lineage>
        <taxon>Bacteria</taxon>
        <taxon>Pseudomonadati</taxon>
        <taxon>Spirochaetota</taxon>
        <taxon>Spirochaetia</taxon>
        <taxon>Spirochaetales</taxon>
        <taxon>Borreliaceae</taxon>
        <taxon>Borrelia</taxon>
    </lineage>
</organism>
<dbReference type="AlphaFoldDB" id="W5SGE1"/>
<dbReference type="EMBL" id="CP004245">
    <property type="protein sequence ID" value="AHH05935.1"/>
    <property type="molecule type" value="Genomic_DNA"/>
</dbReference>
<protein>
    <submittedName>
        <fullName evidence="2">Variable outer membrane protein</fullName>
    </submittedName>
</protein>
<reference evidence="2" key="1">
    <citation type="submission" date="2013-02" db="EMBL/GenBank/DDBJ databases">
        <title>Comparative genomics of Borrelia species.</title>
        <authorList>
            <person name="Schwan T.G."/>
            <person name="Raffel S.J."/>
            <person name="Porcella S.F."/>
        </authorList>
    </citation>
    <scope>NUCLEOTIDE SEQUENCE</scope>
    <source>
        <strain evidence="2">FR64b</strain>
        <plasmid evidence="2">unnamed</plasmid>
    </source>
</reference>
<evidence type="ECO:0000256" key="1">
    <source>
        <dbReference type="SAM" id="MobiDB-lite"/>
    </source>
</evidence>
<gene>
    <name evidence="2" type="ORF">BOM_1392</name>
</gene>
<feature type="compositionally biased region" description="Basic and acidic residues" evidence="1">
    <location>
        <begin position="1"/>
        <end position="14"/>
    </location>
</feature>
<proteinExistence type="predicted"/>
<evidence type="ECO:0000313" key="2">
    <source>
        <dbReference type="EMBL" id="AHH05935.1"/>
    </source>
</evidence>
<name>W5SGE1_9SPIR</name>
<feature type="region of interest" description="Disordered" evidence="1">
    <location>
        <begin position="1"/>
        <end position="36"/>
    </location>
</feature>
<geneLocation type="plasmid" evidence="2">
    <name>unnamed</name>
</geneLocation>